<feature type="region of interest" description="Disordered" evidence="1">
    <location>
        <begin position="39"/>
        <end position="69"/>
    </location>
</feature>
<dbReference type="Proteomes" id="UP000188268">
    <property type="component" value="Unassembled WGS sequence"/>
</dbReference>
<evidence type="ECO:0000256" key="1">
    <source>
        <dbReference type="SAM" id="MobiDB-lite"/>
    </source>
</evidence>
<dbReference type="Gramene" id="OMO52815">
    <property type="protein sequence ID" value="OMO52815"/>
    <property type="gene ID" value="CCACVL1_29070"/>
</dbReference>
<organism evidence="2 3">
    <name type="scientific">Corchorus capsularis</name>
    <name type="common">Jute</name>
    <dbReference type="NCBI Taxonomy" id="210143"/>
    <lineage>
        <taxon>Eukaryota</taxon>
        <taxon>Viridiplantae</taxon>
        <taxon>Streptophyta</taxon>
        <taxon>Embryophyta</taxon>
        <taxon>Tracheophyta</taxon>
        <taxon>Spermatophyta</taxon>
        <taxon>Magnoliopsida</taxon>
        <taxon>eudicotyledons</taxon>
        <taxon>Gunneridae</taxon>
        <taxon>Pentapetalae</taxon>
        <taxon>rosids</taxon>
        <taxon>malvids</taxon>
        <taxon>Malvales</taxon>
        <taxon>Malvaceae</taxon>
        <taxon>Grewioideae</taxon>
        <taxon>Apeibeae</taxon>
        <taxon>Corchorus</taxon>
    </lineage>
</organism>
<comment type="caution">
    <text evidence="2">The sequence shown here is derived from an EMBL/GenBank/DDBJ whole genome shotgun (WGS) entry which is preliminary data.</text>
</comment>
<sequence>MAHLDQKYTWPGYQMQPPLPVMPTNDAAVIPPLIAIQSRREGSREEDAKWVPSHCKQQQPVMSTNGGRF</sequence>
<reference evidence="2 3" key="1">
    <citation type="submission" date="2013-09" db="EMBL/GenBank/DDBJ databases">
        <title>Corchorus capsularis genome sequencing.</title>
        <authorList>
            <person name="Alam M."/>
            <person name="Haque M.S."/>
            <person name="Islam M.S."/>
            <person name="Emdad E.M."/>
            <person name="Islam M.M."/>
            <person name="Ahmed B."/>
            <person name="Halim A."/>
            <person name="Hossen Q.M.M."/>
            <person name="Hossain M.Z."/>
            <person name="Ahmed R."/>
            <person name="Khan M.M."/>
            <person name="Islam R."/>
            <person name="Rashid M.M."/>
            <person name="Khan S.A."/>
            <person name="Rahman M.S."/>
            <person name="Alam M."/>
        </authorList>
    </citation>
    <scope>NUCLEOTIDE SEQUENCE [LARGE SCALE GENOMIC DNA]</scope>
    <source>
        <strain evidence="3">cv. CVL-1</strain>
        <tissue evidence="2">Whole seedling</tissue>
    </source>
</reference>
<evidence type="ECO:0000313" key="3">
    <source>
        <dbReference type="Proteomes" id="UP000188268"/>
    </source>
</evidence>
<feature type="compositionally biased region" description="Basic and acidic residues" evidence="1">
    <location>
        <begin position="39"/>
        <end position="49"/>
    </location>
</feature>
<proteinExistence type="predicted"/>
<feature type="compositionally biased region" description="Polar residues" evidence="1">
    <location>
        <begin position="55"/>
        <end position="69"/>
    </location>
</feature>
<name>A0A1R3G413_COCAP</name>
<gene>
    <name evidence="2" type="ORF">CCACVL1_29070</name>
</gene>
<protein>
    <submittedName>
        <fullName evidence="2">Uncharacterized protein</fullName>
    </submittedName>
</protein>
<dbReference type="AlphaFoldDB" id="A0A1R3G413"/>
<dbReference type="EMBL" id="AWWV01015404">
    <property type="protein sequence ID" value="OMO52815.1"/>
    <property type="molecule type" value="Genomic_DNA"/>
</dbReference>
<evidence type="ECO:0000313" key="2">
    <source>
        <dbReference type="EMBL" id="OMO52815.1"/>
    </source>
</evidence>
<accession>A0A1R3G413</accession>
<keyword evidence="3" id="KW-1185">Reference proteome</keyword>